<proteinExistence type="inferred from homology"/>
<dbReference type="Gene3D" id="3.40.50.2020">
    <property type="match status" value="1"/>
</dbReference>
<dbReference type="CDD" id="cd06223">
    <property type="entry name" value="PRTases_typeI"/>
    <property type="match status" value="1"/>
</dbReference>
<comment type="caution">
    <text evidence="2">The sequence shown here is derived from an EMBL/GenBank/DDBJ whole genome shotgun (WGS) entry which is preliminary data.</text>
</comment>
<gene>
    <name evidence="2" type="ORF">ABID14_001310</name>
</gene>
<sequence length="199" mass="23024">MKEYYNCVNCQKKTYKKLICDDCKTLINDKPIFHYPIENLEFIEVGATYSGIFKEILLDFKFNDKISHSRVLGDYMIEKLLKHNLANYVITSVPMTKNRKNKRGFNQSEILARYIAKELDLKYEEVFEKIIETPFQVGLDKKERKVNLNNAFDILTYQDNIIIVDDVITTGATINELVKTAKKNNIKKVAAIIAATEIA</sequence>
<dbReference type="Proteomes" id="UP001549162">
    <property type="component" value="Unassembled WGS sequence"/>
</dbReference>
<evidence type="ECO:0000313" key="2">
    <source>
        <dbReference type="EMBL" id="MET3617676.1"/>
    </source>
</evidence>
<name>A0ABV2JA93_9FIRM</name>
<reference evidence="2 3" key="1">
    <citation type="submission" date="2024-06" db="EMBL/GenBank/DDBJ databases">
        <title>Genomic Encyclopedia of Type Strains, Phase IV (KMG-IV): sequencing the most valuable type-strain genomes for metagenomic binning, comparative biology and taxonomic classification.</title>
        <authorList>
            <person name="Goeker M."/>
        </authorList>
    </citation>
    <scope>NUCLEOTIDE SEQUENCE [LARGE SCALE GENOMIC DNA]</scope>
    <source>
        <strain evidence="2 3">DSM 21460</strain>
    </source>
</reference>
<evidence type="ECO:0000313" key="3">
    <source>
        <dbReference type="Proteomes" id="UP001549162"/>
    </source>
</evidence>
<comment type="similarity">
    <text evidence="1">Belongs to the ComF/GntX family.</text>
</comment>
<keyword evidence="3" id="KW-1185">Reference proteome</keyword>
<dbReference type="SUPFAM" id="SSF53271">
    <property type="entry name" value="PRTase-like"/>
    <property type="match status" value="1"/>
</dbReference>
<dbReference type="InterPro" id="IPR000836">
    <property type="entry name" value="PRTase_dom"/>
</dbReference>
<evidence type="ECO:0000256" key="1">
    <source>
        <dbReference type="ARBA" id="ARBA00008007"/>
    </source>
</evidence>
<dbReference type="PANTHER" id="PTHR47505:SF1">
    <property type="entry name" value="DNA UTILIZATION PROTEIN YHGH"/>
    <property type="match status" value="1"/>
</dbReference>
<dbReference type="PANTHER" id="PTHR47505">
    <property type="entry name" value="DNA UTILIZATION PROTEIN YHGH"/>
    <property type="match status" value="1"/>
</dbReference>
<accession>A0ABV2JA93</accession>
<dbReference type="InterPro" id="IPR051910">
    <property type="entry name" value="ComF/GntX_DNA_util-trans"/>
</dbReference>
<dbReference type="RefSeq" id="WP_354368347.1">
    <property type="nucleotide sequence ID" value="NZ_JBEPMA010000007.1"/>
</dbReference>
<dbReference type="InterPro" id="IPR029057">
    <property type="entry name" value="PRTase-like"/>
</dbReference>
<protein>
    <submittedName>
        <fullName evidence="2">Competence protein ComFC</fullName>
    </submittedName>
</protein>
<organism evidence="2 3">
    <name type="scientific">Peptoniphilus olsenii</name>
    <dbReference type="NCBI Taxonomy" id="411570"/>
    <lineage>
        <taxon>Bacteria</taxon>
        <taxon>Bacillati</taxon>
        <taxon>Bacillota</taxon>
        <taxon>Tissierellia</taxon>
        <taxon>Tissierellales</taxon>
        <taxon>Peptoniphilaceae</taxon>
        <taxon>Peptoniphilus</taxon>
    </lineage>
</organism>
<dbReference type="EMBL" id="JBEPMA010000007">
    <property type="protein sequence ID" value="MET3617676.1"/>
    <property type="molecule type" value="Genomic_DNA"/>
</dbReference>